<dbReference type="Proteomes" id="UP000093476">
    <property type="component" value="Unassembled WGS sequence"/>
</dbReference>
<evidence type="ECO:0000313" key="2">
    <source>
        <dbReference type="Proteomes" id="UP000093476"/>
    </source>
</evidence>
<comment type="caution">
    <text evidence="1">The sequence shown here is derived from an EMBL/GenBank/DDBJ whole genome shotgun (WGS) entry which is preliminary data.</text>
</comment>
<protein>
    <submittedName>
        <fullName evidence="1">Uncharacterized protein</fullName>
    </submittedName>
</protein>
<keyword evidence="2" id="KW-1185">Reference proteome</keyword>
<name>A0A1C0U0R4_9GAMM</name>
<organism evidence="1 2">
    <name type="scientific">Photorhabdus australis subsp. thailandensis</name>
    <dbReference type="NCBI Taxonomy" id="2805096"/>
    <lineage>
        <taxon>Bacteria</taxon>
        <taxon>Pseudomonadati</taxon>
        <taxon>Pseudomonadota</taxon>
        <taxon>Gammaproteobacteria</taxon>
        <taxon>Enterobacterales</taxon>
        <taxon>Morganellaceae</taxon>
        <taxon>Photorhabdus</taxon>
    </lineage>
</organism>
<dbReference type="EMBL" id="LOMY01000124">
    <property type="protein sequence ID" value="OCQ51513.1"/>
    <property type="molecule type" value="Genomic_DNA"/>
</dbReference>
<sequence>MTIIDGCCFKVQVAVARKGAVLVIQPPGGEGQRIFSLLLHHAALMAQGVGVDGYLPGLSVGVVKLQFTGLYRQGAIGEQFALIAQPPLGVERQFPVACQLHLTLSVIGLMRGQMQVLALTGNSALLVVEPVSGKGQCPLTEHGPLMVIQGAGMERQFTGPGLVNFSFQVRDIWGCEVNFLRH</sequence>
<accession>A0A1C0U0R4</accession>
<dbReference type="AlphaFoldDB" id="A0A1C0U0R4"/>
<evidence type="ECO:0000313" key="1">
    <source>
        <dbReference type="EMBL" id="OCQ51513.1"/>
    </source>
</evidence>
<reference evidence="1 2" key="1">
    <citation type="submission" date="2015-12" db="EMBL/GenBank/DDBJ databases">
        <title>Genome comparisons provide insights into the role of secondary metabolites in the pathogenic phase of the Photorhabdus life cycle.</title>
        <authorList>
            <person name="Tobias N.J."/>
            <person name="Mishra B."/>
            <person name="Gupta D.K."/>
            <person name="Thines M."/>
            <person name="Stinear T.P."/>
            <person name="Bode H.B."/>
        </authorList>
    </citation>
    <scope>NUCLEOTIDE SEQUENCE [LARGE SCALE GENOMIC DNA]</scope>
    <source>
        <strain evidence="1 2">PB68.1</strain>
    </source>
</reference>
<gene>
    <name evidence="1" type="ORF">Ppb6_03303</name>
</gene>
<proteinExistence type="predicted"/>